<dbReference type="EMBL" id="CP030050">
    <property type="protein sequence ID" value="QOZ66720.1"/>
    <property type="molecule type" value="Genomic_DNA"/>
</dbReference>
<accession>A0AAE7NNM4</accession>
<evidence type="ECO:0000313" key="2">
    <source>
        <dbReference type="Proteomes" id="UP000594015"/>
    </source>
</evidence>
<organism evidence="1 2">
    <name type="scientific">Bradyrhizobium arachidis</name>
    <dbReference type="NCBI Taxonomy" id="858423"/>
    <lineage>
        <taxon>Bacteria</taxon>
        <taxon>Pseudomonadati</taxon>
        <taxon>Pseudomonadota</taxon>
        <taxon>Alphaproteobacteria</taxon>
        <taxon>Hyphomicrobiales</taxon>
        <taxon>Nitrobacteraceae</taxon>
        <taxon>Bradyrhizobium</taxon>
    </lineage>
</organism>
<dbReference type="Proteomes" id="UP000594015">
    <property type="component" value="Chromosome"/>
</dbReference>
<proteinExistence type="predicted"/>
<dbReference type="KEGG" id="barh:WN72_10565"/>
<dbReference type="AlphaFoldDB" id="A0AAE7NNM4"/>
<sequence length="74" mass="7797">MSSEQSQVSIEKVRVIKADEERSAADKLIKRFADNLAKAVPKIGARGGQISPPLRLTVAFAPGATTTNMATSLG</sequence>
<name>A0AAE7NNM4_9BRAD</name>
<evidence type="ECO:0000313" key="1">
    <source>
        <dbReference type="EMBL" id="QOZ66720.1"/>
    </source>
</evidence>
<reference evidence="1 2" key="1">
    <citation type="submission" date="2018-06" db="EMBL/GenBank/DDBJ databases">
        <title>Comparative genomics of Bradyrhizobium nodulating Arachidis hypogaea.</title>
        <authorList>
            <person name="Li Y."/>
        </authorList>
    </citation>
    <scope>NUCLEOTIDE SEQUENCE [LARGE SCALE GENOMIC DNA]</scope>
    <source>
        <strain evidence="1 2">CCBAU 051107</strain>
    </source>
</reference>
<dbReference type="RefSeq" id="WP_167380989.1">
    <property type="nucleotide sequence ID" value="NZ_CP030050.1"/>
</dbReference>
<protein>
    <submittedName>
        <fullName evidence="1">Uncharacterized protein</fullName>
    </submittedName>
</protein>
<gene>
    <name evidence="1" type="ORF">WN72_10565</name>
</gene>